<feature type="chain" id="PRO_5024302617" description="Lipoprotein" evidence="1">
    <location>
        <begin position="20"/>
        <end position="215"/>
    </location>
</feature>
<evidence type="ECO:0000313" key="2">
    <source>
        <dbReference type="EMBL" id="BBE20462.1"/>
    </source>
</evidence>
<accession>A0A5K7SFP9</accession>
<keyword evidence="1" id="KW-0732">Signal</keyword>
<keyword evidence="3" id="KW-1185">Reference proteome</keyword>
<dbReference type="EMBL" id="AP018694">
    <property type="protein sequence ID" value="BBE20462.1"/>
    <property type="molecule type" value="Genomic_DNA"/>
</dbReference>
<dbReference type="AlphaFoldDB" id="A0A5K7SFP9"/>
<dbReference type="PROSITE" id="PS51257">
    <property type="entry name" value="PROKAR_LIPOPROTEIN"/>
    <property type="match status" value="1"/>
</dbReference>
<dbReference type="Proteomes" id="UP001193389">
    <property type="component" value="Chromosome"/>
</dbReference>
<organism evidence="2 3">
    <name type="scientific">Aquipluma nitroreducens</name>
    <dbReference type="NCBI Taxonomy" id="2010828"/>
    <lineage>
        <taxon>Bacteria</taxon>
        <taxon>Pseudomonadati</taxon>
        <taxon>Bacteroidota</taxon>
        <taxon>Bacteroidia</taxon>
        <taxon>Marinilabiliales</taxon>
        <taxon>Prolixibacteraceae</taxon>
        <taxon>Aquipluma</taxon>
    </lineage>
</organism>
<gene>
    <name evidence="2" type="ORF">AQPE_4655</name>
</gene>
<dbReference type="KEGG" id="anf:AQPE_4655"/>
<reference evidence="2" key="1">
    <citation type="journal article" date="2020" name="Int. J. Syst. Evol. Microbiol.">
        <title>Aquipluma nitroreducens gen. nov. sp. nov., a novel facultatively anaerobic bacterium isolated from a freshwater lake.</title>
        <authorList>
            <person name="Watanabe M."/>
            <person name="Kojima H."/>
            <person name="Fukui M."/>
        </authorList>
    </citation>
    <scope>NUCLEOTIDE SEQUENCE</scope>
    <source>
        <strain evidence="2">MeG22</strain>
    </source>
</reference>
<name>A0A5K7SFP9_9BACT</name>
<evidence type="ECO:0000313" key="3">
    <source>
        <dbReference type="Proteomes" id="UP001193389"/>
    </source>
</evidence>
<proteinExistence type="predicted"/>
<feature type="signal peptide" evidence="1">
    <location>
        <begin position="1"/>
        <end position="19"/>
    </location>
</feature>
<evidence type="ECO:0000256" key="1">
    <source>
        <dbReference type="SAM" id="SignalP"/>
    </source>
</evidence>
<protein>
    <recommendedName>
        <fullName evidence="4">Lipoprotein</fullName>
    </recommendedName>
</protein>
<evidence type="ECO:0008006" key="4">
    <source>
        <dbReference type="Google" id="ProtNLM"/>
    </source>
</evidence>
<dbReference type="RefSeq" id="WP_318348609.1">
    <property type="nucleotide sequence ID" value="NZ_AP018694.1"/>
</dbReference>
<sequence>MKRMFFLLILSLLFFSCYSQDKKQNITHYLFPEFTKGVVLMKTGVKNDALLNYNALTEEMIFENNGVKLALTLLEHIDTIFVKDRKFFLLNGKFLELLYHSKYDLYAEHKCSIKDPGKPSGYGGSSQTSATSTYSSYYSGGKVYDMKLPESVETKPFTIYWLKKDGLLIKFISIRQLSKSFEEKSSQFKAYVKEKDVRYDDQESLIGLIRFLSSN</sequence>